<dbReference type="Proteomes" id="UP000199476">
    <property type="component" value="Unassembled WGS sequence"/>
</dbReference>
<dbReference type="PANTHER" id="PTHR22931:SF9">
    <property type="entry name" value="PYRUVATE, PHOSPHATE DIKINASE 1, CHLOROPLASTIC"/>
    <property type="match status" value="1"/>
</dbReference>
<dbReference type="SUPFAM" id="SSF52009">
    <property type="entry name" value="Phosphohistidine domain"/>
    <property type="match status" value="1"/>
</dbReference>
<dbReference type="PROSITE" id="PS00742">
    <property type="entry name" value="PEP_ENZYMES_2"/>
    <property type="match status" value="1"/>
</dbReference>
<keyword evidence="10 14" id="KW-0460">Magnesium</keyword>
<name>A0A1G9S7J1_9FIRM</name>
<dbReference type="InterPro" id="IPR002192">
    <property type="entry name" value="PPDK_AMP/ATP-bd"/>
</dbReference>
<protein>
    <recommendedName>
        <fullName evidence="4 11">Pyruvate, phosphate dikinase</fullName>
        <ecNumber evidence="3 11">2.7.9.1</ecNumber>
    </recommendedName>
</protein>
<evidence type="ECO:0000313" key="19">
    <source>
        <dbReference type="Proteomes" id="UP000199476"/>
    </source>
</evidence>
<dbReference type="AlphaFoldDB" id="A0A1G9S7J1"/>
<dbReference type="InterPro" id="IPR010121">
    <property type="entry name" value="Pyruvate_phosphate_dikinase"/>
</dbReference>
<dbReference type="InterPro" id="IPR008279">
    <property type="entry name" value="PEP-util_enz_mobile_dom"/>
</dbReference>
<evidence type="ECO:0000256" key="1">
    <source>
        <dbReference type="ARBA" id="ARBA00001946"/>
    </source>
</evidence>
<sequence length="877" mass="98344">MKNLVYDFDEGSRGMKDLLGGKGANLSEMKRIGLPVPPGFVITTEACLEYFEKDNQIFAELEEQIIDHLQDLEEKTGKTLGDPKDPLLVSIRSGAVVSMPGMMDTVLNIGLNDETVEGLGKKTDNMRFALDSYRRLLQMFGDVVLSISSHKFDRALEDLKNNYDIEKDTEMSEDMLKDLIEDYKDIIAKNSSQGFPQDPREQIMEGIRAVFDSWNNERAISYRKINNLPDDLGTAVNIQTMVFGNTGENSATGVAFTRNPSTGEDKVYGEFLVNAQGEDVVAGIRTPHDIKELDDIMPDVYEEFMEIVDKIEHHYKDMQDIEFTIEEGEIYLLQTRTGKRTAKASVKIATDLVSEGIIDEEEALLRVEPEQLEQLLHPSFDEKDIDEEKIITTALAASPGAATGKIYFDPQEAKKAKEKGEKVIMVRGETSPEDIEGMNAADGILTSRGGMTSHAAVVARGMGKCCVAGAGELVVEEESRRFWKDDEIYEQGEIISLNGNTGKVYEGEIRTSAAQLSEEFNQILEWADEVRKLGIMANADTPEDSQTALEFGAEGIGLCRTEHMFFDEERISVVREMILAGNRVERKKALEKLLPYQKEDFTNIFKKMKDRKVVIRLLDPPLHEFLPEKDEEIEKVAENLETTPEKVRDTIAELDEVNPMLGHRGCRLGISYPEIYEMQVKAIISAAAEVSSENSYEVRPQIMIPLVGISEEFSKLKELTEETAEEVLDNQNSEVNFEVGTMIEVPRAAFRADKIASNAEDFFSFGTNDLTQMTYGFSRDDAGKFLREYQEKEIIKRDPFTTIDKEGVGEIVKIAIEKGRQADSSLEIGICGEHGGNPPSIKFCHEEEMNYVSCSPFRLPIARIAAARAEVKENKNI</sequence>
<dbReference type="Gene3D" id="3.30.470.20">
    <property type="entry name" value="ATP-grasp fold, B domain"/>
    <property type="match status" value="1"/>
</dbReference>
<dbReference type="Gene3D" id="1.10.189.10">
    <property type="entry name" value="Pyruvate Phosphate Dikinase, domain 2"/>
    <property type="match status" value="1"/>
</dbReference>
<dbReference type="Gene3D" id="3.20.20.60">
    <property type="entry name" value="Phosphoenolpyruvate-binding domains"/>
    <property type="match status" value="1"/>
</dbReference>
<feature type="domain" description="Pyruvate phosphate dikinase AMP/ATP-binding" evidence="16">
    <location>
        <begin position="57"/>
        <end position="290"/>
    </location>
</feature>
<dbReference type="EMBL" id="FNGO01000026">
    <property type="protein sequence ID" value="SDM31392.1"/>
    <property type="molecule type" value="Genomic_DNA"/>
</dbReference>
<feature type="binding site" evidence="13">
    <location>
        <position position="766"/>
    </location>
    <ligand>
        <name>substrate</name>
    </ligand>
</feature>
<reference evidence="18 19" key="1">
    <citation type="submission" date="2016-10" db="EMBL/GenBank/DDBJ databases">
        <authorList>
            <person name="de Groot N.N."/>
        </authorList>
    </citation>
    <scope>NUCLEOTIDE SEQUENCE [LARGE SCALE GENOMIC DNA]</scope>
    <source>
        <strain evidence="18 19">SLAS-1</strain>
    </source>
</reference>
<dbReference type="InterPro" id="IPR018274">
    <property type="entry name" value="PEP_util_AS"/>
</dbReference>
<accession>A0A1G9S7J1</accession>
<evidence type="ECO:0000259" key="16">
    <source>
        <dbReference type="Pfam" id="PF01326"/>
    </source>
</evidence>
<dbReference type="InterPro" id="IPR000121">
    <property type="entry name" value="PEP_util_C"/>
</dbReference>
<feature type="binding site" evidence="13">
    <location>
        <position position="744"/>
    </location>
    <ligand>
        <name>substrate</name>
    </ligand>
</feature>
<dbReference type="GO" id="GO:0050242">
    <property type="term" value="F:pyruvate, phosphate dikinase activity"/>
    <property type="evidence" value="ECO:0007669"/>
    <property type="project" value="UniProtKB-UniRule"/>
</dbReference>
<comment type="cofactor">
    <cofactor evidence="1 11 14">
        <name>Mg(2+)</name>
        <dbReference type="ChEBI" id="CHEBI:18420"/>
    </cofactor>
</comment>
<dbReference type="SUPFAM" id="SSF51621">
    <property type="entry name" value="Phosphoenolpyruvate/pyruvate domain"/>
    <property type="match status" value="1"/>
</dbReference>
<evidence type="ECO:0000256" key="8">
    <source>
        <dbReference type="ARBA" id="ARBA00022777"/>
    </source>
</evidence>
<evidence type="ECO:0000256" key="10">
    <source>
        <dbReference type="ARBA" id="ARBA00022842"/>
    </source>
</evidence>
<evidence type="ECO:0000256" key="4">
    <source>
        <dbReference type="ARBA" id="ARBA00020138"/>
    </source>
</evidence>
<feature type="domain" description="PEP-utilising enzyme C-terminal" evidence="17">
    <location>
        <begin position="517"/>
        <end position="870"/>
    </location>
</feature>
<feature type="active site" description="Proton donor" evidence="12">
    <location>
        <position position="831"/>
    </location>
</feature>
<dbReference type="NCBIfam" id="TIGR01828">
    <property type="entry name" value="pyru_phos_dikin"/>
    <property type="match status" value="1"/>
</dbReference>
<feature type="binding site" evidence="13">
    <location>
        <position position="769"/>
    </location>
    <ligand>
        <name>substrate</name>
    </ligand>
</feature>
<keyword evidence="19" id="KW-1185">Reference proteome</keyword>
<evidence type="ECO:0000313" key="18">
    <source>
        <dbReference type="EMBL" id="SDM31392.1"/>
    </source>
</evidence>
<feature type="binding site" evidence="13">
    <location>
        <position position="767"/>
    </location>
    <ligand>
        <name>substrate</name>
    </ligand>
</feature>
<evidence type="ECO:0000256" key="13">
    <source>
        <dbReference type="PIRSR" id="PIRSR000853-2"/>
    </source>
</evidence>
<evidence type="ECO:0000256" key="6">
    <source>
        <dbReference type="ARBA" id="ARBA00022723"/>
    </source>
</evidence>
<evidence type="ECO:0000256" key="14">
    <source>
        <dbReference type="PIRSR" id="PIRSR000853-3"/>
    </source>
</evidence>
<feature type="binding site" evidence="14">
    <location>
        <position position="744"/>
    </location>
    <ligand>
        <name>Mg(2+)</name>
        <dbReference type="ChEBI" id="CHEBI:18420"/>
    </ligand>
</feature>
<dbReference type="Gene3D" id="3.30.1490.20">
    <property type="entry name" value="ATP-grasp fold, A domain"/>
    <property type="match status" value="1"/>
</dbReference>
<feature type="binding site" evidence="14">
    <location>
        <position position="769"/>
    </location>
    <ligand>
        <name>Mg(2+)</name>
        <dbReference type="ChEBI" id="CHEBI:18420"/>
    </ligand>
</feature>
<dbReference type="GO" id="GO:0046872">
    <property type="term" value="F:metal ion binding"/>
    <property type="evidence" value="ECO:0007669"/>
    <property type="project" value="UniProtKB-UniRule"/>
</dbReference>
<feature type="binding site" evidence="13">
    <location>
        <position position="616"/>
    </location>
    <ligand>
        <name>substrate</name>
    </ligand>
</feature>
<organism evidence="18 19">
    <name type="scientific">Halarsenatibacter silvermanii</name>
    <dbReference type="NCBI Taxonomy" id="321763"/>
    <lineage>
        <taxon>Bacteria</taxon>
        <taxon>Bacillati</taxon>
        <taxon>Bacillota</taxon>
        <taxon>Clostridia</taxon>
        <taxon>Halanaerobiales</taxon>
        <taxon>Halarsenatibacteraceae</taxon>
        <taxon>Halarsenatibacter</taxon>
    </lineage>
</organism>
<evidence type="ECO:0000259" key="15">
    <source>
        <dbReference type="Pfam" id="PF00391"/>
    </source>
</evidence>
<gene>
    <name evidence="18" type="ORF">SAMN04488692_12627</name>
</gene>
<evidence type="ECO:0000256" key="3">
    <source>
        <dbReference type="ARBA" id="ARBA00011994"/>
    </source>
</evidence>
<keyword evidence="18" id="KW-0670">Pyruvate</keyword>
<dbReference type="Pfam" id="PF01326">
    <property type="entry name" value="PPDK_N"/>
    <property type="match status" value="2"/>
</dbReference>
<dbReference type="Pfam" id="PF02896">
    <property type="entry name" value="PEP-utilizers_C"/>
    <property type="match status" value="1"/>
</dbReference>
<dbReference type="InterPro" id="IPR013815">
    <property type="entry name" value="ATP_grasp_subdomain_1"/>
</dbReference>
<dbReference type="EC" id="2.7.9.1" evidence="3 11"/>
<keyword evidence="9" id="KW-0067">ATP-binding</keyword>
<feature type="active site" description="Tele-phosphohistidine intermediate" evidence="12">
    <location>
        <position position="454"/>
    </location>
</feature>
<feature type="domain" description="PEP-utilising enzyme mobile" evidence="15">
    <location>
        <begin position="421"/>
        <end position="502"/>
    </location>
</feature>
<dbReference type="OrthoDB" id="9765468at2"/>
<evidence type="ECO:0000256" key="11">
    <source>
        <dbReference type="PIRNR" id="PIRNR000853"/>
    </source>
</evidence>
<dbReference type="GO" id="GO:0016301">
    <property type="term" value="F:kinase activity"/>
    <property type="evidence" value="ECO:0007669"/>
    <property type="project" value="UniProtKB-UniRule"/>
</dbReference>
<feature type="binding site" evidence="13">
    <location>
        <position position="560"/>
    </location>
    <ligand>
        <name>substrate</name>
    </ligand>
</feature>
<dbReference type="InterPro" id="IPR040442">
    <property type="entry name" value="Pyrv_kinase-like_dom_sf"/>
</dbReference>
<dbReference type="InterPro" id="IPR015813">
    <property type="entry name" value="Pyrv/PenolPyrv_kinase-like_dom"/>
</dbReference>
<dbReference type="NCBIfam" id="NF004531">
    <property type="entry name" value="PRK05878.1"/>
    <property type="match status" value="1"/>
</dbReference>
<dbReference type="PANTHER" id="PTHR22931">
    <property type="entry name" value="PHOSPHOENOLPYRUVATE DIKINASE-RELATED"/>
    <property type="match status" value="1"/>
</dbReference>
<comment type="catalytic activity">
    <reaction evidence="11">
        <text>pyruvate + phosphate + ATP = phosphoenolpyruvate + AMP + diphosphate + H(+)</text>
        <dbReference type="Rhea" id="RHEA:10756"/>
        <dbReference type="ChEBI" id="CHEBI:15361"/>
        <dbReference type="ChEBI" id="CHEBI:15378"/>
        <dbReference type="ChEBI" id="CHEBI:30616"/>
        <dbReference type="ChEBI" id="CHEBI:33019"/>
        <dbReference type="ChEBI" id="CHEBI:43474"/>
        <dbReference type="ChEBI" id="CHEBI:58702"/>
        <dbReference type="ChEBI" id="CHEBI:456215"/>
        <dbReference type="EC" id="2.7.9.1"/>
    </reaction>
</comment>
<keyword evidence="5" id="KW-0808">Transferase</keyword>
<evidence type="ECO:0000256" key="5">
    <source>
        <dbReference type="ARBA" id="ARBA00022679"/>
    </source>
</evidence>
<feature type="binding site" evidence="13">
    <location>
        <position position="768"/>
    </location>
    <ligand>
        <name>substrate</name>
    </ligand>
</feature>
<keyword evidence="6 14" id="KW-0479">Metal-binding</keyword>
<evidence type="ECO:0000256" key="2">
    <source>
        <dbReference type="ARBA" id="ARBA00007837"/>
    </source>
</evidence>
<dbReference type="STRING" id="321763.SAMN04488692_12627"/>
<dbReference type="SUPFAM" id="SSF56059">
    <property type="entry name" value="Glutathione synthetase ATP-binding domain-like"/>
    <property type="match status" value="1"/>
</dbReference>
<feature type="domain" description="Pyruvate phosphate dikinase AMP/ATP-binding" evidence="16">
    <location>
        <begin position="302"/>
        <end position="352"/>
    </location>
</feature>
<proteinExistence type="inferred from homology"/>
<keyword evidence="7" id="KW-0547">Nucleotide-binding</keyword>
<keyword evidence="8 18" id="KW-0418">Kinase</keyword>
<evidence type="ECO:0000256" key="12">
    <source>
        <dbReference type="PIRSR" id="PIRSR000853-1"/>
    </source>
</evidence>
<dbReference type="Gene3D" id="3.50.30.10">
    <property type="entry name" value="Phosphohistidine domain"/>
    <property type="match status" value="1"/>
</dbReference>
<dbReference type="PIRSF" id="PIRSF000853">
    <property type="entry name" value="PPDK"/>
    <property type="match status" value="1"/>
</dbReference>
<dbReference type="InterPro" id="IPR036637">
    <property type="entry name" value="Phosphohistidine_dom_sf"/>
</dbReference>
<dbReference type="Gene3D" id="1.20.80.30">
    <property type="match status" value="1"/>
</dbReference>
<dbReference type="InterPro" id="IPR023151">
    <property type="entry name" value="PEP_util_CS"/>
</dbReference>
<evidence type="ECO:0000259" key="17">
    <source>
        <dbReference type="Pfam" id="PF02896"/>
    </source>
</evidence>
<dbReference type="PROSITE" id="PS00370">
    <property type="entry name" value="PEP_ENZYMES_PHOS_SITE"/>
    <property type="match status" value="1"/>
</dbReference>
<evidence type="ECO:0000256" key="9">
    <source>
        <dbReference type="ARBA" id="ARBA00022840"/>
    </source>
</evidence>
<dbReference type="Pfam" id="PF00391">
    <property type="entry name" value="PEP-utilizers"/>
    <property type="match status" value="1"/>
</dbReference>
<dbReference type="GO" id="GO:0005524">
    <property type="term" value="F:ATP binding"/>
    <property type="evidence" value="ECO:0007669"/>
    <property type="project" value="UniProtKB-UniRule"/>
</dbReference>
<evidence type="ECO:0000256" key="7">
    <source>
        <dbReference type="ARBA" id="ARBA00022741"/>
    </source>
</evidence>
<comment type="similarity">
    <text evidence="2 11">Belongs to the PEP-utilizing enzyme family.</text>
</comment>